<sequence>MGELKDKFFLQYISAGLEKVRDGFREEHTPKKGNRFLIKGLTYEIGTCRKDGAQYVFEISSKIPQEVLPKNVKIEKYFSSVIKLMNKCAKKPSDSKMENIIHNTADEELKERDYVKLIYSYDENELCSNEDIGNRMKHHQENNTPVPDIPGVVTPGGRIVLALIREAIEKLARQNVLDLCAANEEVKKVMKDKAKNQPAVKKAAKKKTAKK</sequence>
<feature type="region of interest" description="Disordered" evidence="1">
    <location>
        <begin position="192"/>
        <end position="211"/>
    </location>
</feature>
<accession>A0A3B1C7S8</accession>
<evidence type="ECO:0000313" key="2">
    <source>
        <dbReference type="EMBL" id="VAX19958.1"/>
    </source>
</evidence>
<evidence type="ECO:0000256" key="1">
    <source>
        <dbReference type="SAM" id="MobiDB-lite"/>
    </source>
</evidence>
<gene>
    <name evidence="2" type="ORF">MNBD_NITROSPINAE01-640</name>
</gene>
<feature type="compositionally biased region" description="Basic residues" evidence="1">
    <location>
        <begin position="202"/>
        <end position="211"/>
    </location>
</feature>
<organism evidence="2">
    <name type="scientific">hydrothermal vent metagenome</name>
    <dbReference type="NCBI Taxonomy" id="652676"/>
    <lineage>
        <taxon>unclassified sequences</taxon>
        <taxon>metagenomes</taxon>
        <taxon>ecological metagenomes</taxon>
    </lineage>
</organism>
<proteinExistence type="predicted"/>
<dbReference type="AlphaFoldDB" id="A0A3B1C7S8"/>
<protein>
    <submittedName>
        <fullName evidence="2">Uncharacterized protein</fullName>
    </submittedName>
</protein>
<dbReference type="EMBL" id="UOGC01000100">
    <property type="protein sequence ID" value="VAX19958.1"/>
    <property type="molecule type" value="Genomic_DNA"/>
</dbReference>
<name>A0A3B1C7S8_9ZZZZ</name>
<reference evidence="2" key="1">
    <citation type="submission" date="2018-06" db="EMBL/GenBank/DDBJ databases">
        <authorList>
            <person name="Zhirakovskaya E."/>
        </authorList>
    </citation>
    <scope>NUCLEOTIDE SEQUENCE</scope>
</reference>